<feature type="region of interest" description="Disordered" evidence="12">
    <location>
        <begin position="260"/>
        <end position="282"/>
    </location>
</feature>
<keyword evidence="5 10" id="KW-0720">Serine protease</keyword>
<feature type="domain" description="Lon proteolytic" evidence="13">
    <location>
        <begin position="1005"/>
        <end position="1192"/>
    </location>
</feature>
<evidence type="ECO:0000256" key="5">
    <source>
        <dbReference type="ARBA" id="ARBA00022825"/>
    </source>
</evidence>
<dbReference type="PANTHER" id="PTHR43718">
    <property type="entry name" value="LON PROTEASE"/>
    <property type="match status" value="1"/>
</dbReference>
<dbReference type="GO" id="GO:0051131">
    <property type="term" value="P:chaperone-mediated protein complex assembly"/>
    <property type="evidence" value="ECO:0007669"/>
    <property type="project" value="UniProtKB-UniRule"/>
</dbReference>
<evidence type="ECO:0000256" key="12">
    <source>
        <dbReference type="SAM" id="MobiDB-lite"/>
    </source>
</evidence>
<dbReference type="PROSITE" id="PS51787">
    <property type="entry name" value="LON_N"/>
    <property type="match status" value="1"/>
</dbReference>
<feature type="region of interest" description="Disordered" evidence="12">
    <location>
        <begin position="93"/>
        <end position="174"/>
    </location>
</feature>
<dbReference type="GO" id="GO:0004176">
    <property type="term" value="F:ATP-dependent peptidase activity"/>
    <property type="evidence" value="ECO:0007669"/>
    <property type="project" value="UniProtKB-UniRule"/>
</dbReference>
<feature type="region of interest" description="Disordered" evidence="12">
    <location>
        <begin position="1197"/>
        <end position="1234"/>
    </location>
</feature>
<dbReference type="InterPro" id="IPR003111">
    <property type="entry name" value="Lon_prtase_N"/>
</dbReference>
<evidence type="ECO:0000259" key="13">
    <source>
        <dbReference type="PROSITE" id="PS51786"/>
    </source>
</evidence>
<dbReference type="GO" id="GO:0016887">
    <property type="term" value="F:ATP hydrolysis activity"/>
    <property type="evidence" value="ECO:0007669"/>
    <property type="project" value="UniProtKB-UniRule"/>
</dbReference>
<feature type="active site" evidence="10 11">
    <location>
        <position position="1097"/>
    </location>
</feature>
<dbReference type="CDD" id="cd19500">
    <property type="entry name" value="RecA-like_Lon"/>
    <property type="match status" value="1"/>
</dbReference>
<feature type="region of interest" description="Disordered" evidence="12">
    <location>
        <begin position="362"/>
        <end position="400"/>
    </location>
</feature>
<feature type="domain" description="Lon N-terminal" evidence="14">
    <location>
        <begin position="183"/>
        <end position="515"/>
    </location>
</feature>
<comment type="subunit">
    <text evidence="10">Homohexamer or homoheptamer. Organized in a ring with a central cavity.</text>
</comment>
<dbReference type="PANTHER" id="PTHR43718:SF2">
    <property type="entry name" value="LON PROTEASE HOMOLOG, MITOCHONDRIAL"/>
    <property type="match status" value="1"/>
</dbReference>
<evidence type="ECO:0000256" key="3">
    <source>
        <dbReference type="ARBA" id="ARBA00022741"/>
    </source>
</evidence>
<dbReference type="Gene3D" id="1.10.8.60">
    <property type="match status" value="1"/>
</dbReference>
<dbReference type="InterPro" id="IPR014721">
    <property type="entry name" value="Ribsml_uS5_D2-typ_fold_subgr"/>
</dbReference>
<dbReference type="NCBIfam" id="TIGR00763">
    <property type="entry name" value="lon"/>
    <property type="match status" value="1"/>
</dbReference>
<evidence type="ECO:0000256" key="4">
    <source>
        <dbReference type="ARBA" id="ARBA00022801"/>
    </source>
</evidence>
<dbReference type="Pfam" id="PF05362">
    <property type="entry name" value="Lon_C"/>
    <property type="match status" value="1"/>
</dbReference>
<dbReference type="EC" id="3.4.21.53" evidence="10"/>
<dbReference type="InterPro" id="IPR020568">
    <property type="entry name" value="Ribosomal_Su5_D2-typ_SF"/>
</dbReference>
<dbReference type="EMBL" id="HG529523">
    <property type="protein sequence ID" value="CDI51961.1"/>
    <property type="molecule type" value="Genomic_DNA"/>
</dbReference>
<dbReference type="FunFam" id="1.20.58.1480:FF:000003">
    <property type="entry name" value="Lon protease homolog, mitochondrial"/>
    <property type="match status" value="1"/>
</dbReference>
<comment type="function">
    <text evidence="10">ATP-dependent serine protease that mediates the selective degradation of misfolded, unassembled or oxidatively damaged polypeptides as well as certain short-lived regulatory proteins in the mitochondrial matrix. May also have a chaperone function in the assembly of inner membrane protein complexes. Participates in the regulation of mitochondrial gene expression and in the maintenance of the integrity of the mitochondrial genome. Binds to mitochondrial DNA in a site-specific manner.</text>
</comment>
<dbReference type="GO" id="GO:0034599">
    <property type="term" value="P:cellular response to oxidative stress"/>
    <property type="evidence" value="ECO:0007669"/>
    <property type="project" value="UniProtKB-UniRule"/>
</dbReference>
<feature type="binding site" evidence="10">
    <location>
        <begin position="668"/>
        <end position="675"/>
    </location>
    <ligand>
        <name>ATP</name>
        <dbReference type="ChEBI" id="CHEBI:30616"/>
    </ligand>
</feature>
<accession>A0A077QZ07</accession>
<dbReference type="SUPFAM" id="SSF88697">
    <property type="entry name" value="PUA domain-like"/>
    <property type="match status" value="1"/>
</dbReference>
<dbReference type="GO" id="GO:0004252">
    <property type="term" value="F:serine-type endopeptidase activity"/>
    <property type="evidence" value="ECO:0007669"/>
    <property type="project" value="UniProtKB-UniRule"/>
</dbReference>
<dbReference type="FunFam" id="3.40.50.300:FF:000021">
    <property type="entry name" value="Lon protease homolog"/>
    <property type="match status" value="1"/>
</dbReference>
<dbReference type="Pfam" id="PF00004">
    <property type="entry name" value="AAA"/>
    <property type="match status" value="1"/>
</dbReference>
<dbReference type="InterPro" id="IPR046336">
    <property type="entry name" value="Lon_prtase_N_sf"/>
</dbReference>
<dbReference type="InterPro" id="IPR008269">
    <property type="entry name" value="Lon_proteolytic"/>
</dbReference>
<comment type="catalytic activity">
    <reaction evidence="9 10">
        <text>Hydrolysis of proteins in presence of ATP.</text>
        <dbReference type="EC" id="3.4.21.53"/>
    </reaction>
</comment>
<keyword evidence="2 10" id="KW-0645">Protease</keyword>
<protein>
    <recommendedName>
        <fullName evidence="10">Lon protease homolog, mitochondrial</fullName>
        <ecNumber evidence="10">3.4.21.53</ecNumber>
    </recommendedName>
</protein>
<feature type="compositionally biased region" description="Low complexity" evidence="12">
    <location>
        <begin position="954"/>
        <end position="963"/>
    </location>
</feature>
<sequence length="1234" mass="132159">MLPSQRLAAGRAARWRSAANSSHAKFFRQMHLPKRTLVYGIATTPHTGLGKLLDGDSSSSTILNSISMSSRSLCTSPPQHLPRLRKLDKMLAEDEKGEGEEQEQEQEQDVENQDEHRKETQESGFKSESSGSSSGARSAAGGAGAAGSGSSSGGAGSSSSSSSGSGSGNSVARSTVPSVYPQVLALPITRRPLFPGFYKAVVIKNQAVCAAIKESLKRGQPYIGAFLLKDEEEDADIITDLSKVHKVGVFAQVTSVFPVQGGGQSGGSKKGKDGENKAEDEEGITAVLYPHRRIRIDELITPTGQTIPSPPPGTEGAGPANPISDEAANEAVKAASFAKVHEIQQEARGEGLLPEVNDASAAHMQQNAPPSPPAPVQGEAGSEADGAAADGQDMPSHSAPFQTSFLQDYAVSLVNVTNLAAAPYDKRNDQYIRAVMSELISVFKDIAQLNPLFRDQIANFSISQGAGNVFEEPEKLADFAAAVSTGEIGELQAVLEALDIRERLQKALVVLKKELMNAQLQSKISKDVESKIQKRQREYYLMEQLKGIKKELGIESDGKDKMVEKFREKAGELNMPEAVRKVFDEELNKLQTLEPAASEFNVTRGYLDWLTSIPWGVHSPENYSISNATGVLDEDHYGLSDVKDRILEFLAVGKLKGTVEGKIICLVGPPGVGKTSIGKSIARAVERQFFRFSVGGLSDVAEIKGHRRTYVGAMPGKAIQALKKVGTENPLILIDEVDKIGRGHNGDPSSALLEMLDPEQNGSFLDHYMDVPVDLSRVLFVCTANTLDTIPQPLLDRMEVMEVSSYTADEKRHIARGYLAPQAKEASGLQDANIELPDETIDFLIKHHARESGVRGLRKLLEKVYRKIAFDIVKQHGERVFPEPQEGELASAKTQAASTSAAGTADSITQSVIPPPVDGQAQRSDAPSPFTEPSASSDAAPDSQPKSEGNVPGKEAAPEAPAKVTTEKRQPMAVPKDVKVVITIDSLRKYLGPPVYHKDRLYTSAMPAGVSTGLGYLGNGSGSLMPIETTIMPGKGGLQLTGKLGDVIKESASIALSWMKTNAYDLGIVKDANVSLLENKDVHLHMPEGAIGKEGPSAGVAFTVSLTSLLTNRSVAPTLAMTGEVSLRGMVLPVGGLKEKLLAAHRAGITKVILPAQNQPNVEADVPKAVLDDLEVHYVNNVWSALNHAFGEGPWSAKAKQMEELERQESAQSPTAPKEKIMEDDGASQDQPVN</sequence>
<feature type="compositionally biased region" description="Low complexity" evidence="12">
    <location>
        <begin position="890"/>
        <end position="909"/>
    </location>
</feature>
<evidence type="ECO:0000256" key="10">
    <source>
        <dbReference type="HAMAP-Rule" id="MF_03120"/>
    </source>
</evidence>
<dbReference type="FunFam" id="3.30.230.10:FF:000019">
    <property type="entry name" value="Lon protease homolog 2, peroxisomal"/>
    <property type="match status" value="1"/>
</dbReference>
<feature type="compositionally biased region" description="Low complexity" evidence="12">
    <location>
        <begin position="129"/>
        <end position="140"/>
    </location>
</feature>
<dbReference type="InterPro" id="IPR027417">
    <property type="entry name" value="P-loop_NTPase"/>
</dbReference>
<keyword evidence="7 10" id="KW-0238">DNA-binding</keyword>
<keyword evidence="4 10" id="KW-0378">Hydrolase</keyword>
<dbReference type="GO" id="GO:0070407">
    <property type="term" value="P:oxidation-dependent protein catabolic process"/>
    <property type="evidence" value="ECO:0007669"/>
    <property type="project" value="UniProtKB-UniRule"/>
</dbReference>
<reference evidence="15" key="1">
    <citation type="journal article" date="2014" name="Genome Biol. Evol.">
        <title>Gene Loss Rather Than Gene Gain Is Associated with a Host Jump from Monocots to Dicots in the Smut Fungus Melanopsichium pennsylvanicum.</title>
        <authorList>
            <person name="Sharma R."/>
            <person name="Mishra B."/>
            <person name="Runge F."/>
            <person name="Thines M."/>
        </authorList>
    </citation>
    <scope>NUCLEOTIDE SEQUENCE</scope>
    <source>
        <strain evidence="15">4</strain>
    </source>
</reference>
<dbReference type="InterPro" id="IPR003959">
    <property type="entry name" value="ATPase_AAA_core"/>
</dbReference>
<feature type="active site" evidence="10 11">
    <location>
        <position position="1140"/>
    </location>
</feature>
<gene>
    <name evidence="10" type="primary">PIM1</name>
</gene>
<comment type="similarity">
    <text evidence="10 11">Belongs to the peptidase S16 family.</text>
</comment>
<organism evidence="15">
    <name type="scientific">Melanopsichium pennsylvanicum 4</name>
    <dbReference type="NCBI Taxonomy" id="1398559"/>
    <lineage>
        <taxon>Eukaryota</taxon>
        <taxon>Fungi</taxon>
        <taxon>Dikarya</taxon>
        <taxon>Basidiomycota</taxon>
        <taxon>Ustilaginomycotina</taxon>
        <taxon>Ustilaginomycetes</taxon>
        <taxon>Ustilaginales</taxon>
        <taxon>Ustilaginaceae</taxon>
        <taxon>Melanopsichium</taxon>
    </lineage>
</organism>
<dbReference type="InterPro" id="IPR027065">
    <property type="entry name" value="Lon_Prtase"/>
</dbReference>
<evidence type="ECO:0000256" key="9">
    <source>
        <dbReference type="ARBA" id="ARBA00050665"/>
    </source>
</evidence>
<feature type="region of interest" description="Disordered" evidence="12">
    <location>
        <begin position="884"/>
        <end position="972"/>
    </location>
</feature>
<dbReference type="HAMAP" id="MF_03120">
    <property type="entry name" value="lonm_euk"/>
    <property type="match status" value="1"/>
</dbReference>
<dbReference type="InterPro" id="IPR054594">
    <property type="entry name" value="Lon_lid"/>
</dbReference>
<dbReference type="GO" id="GO:0005759">
    <property type="term" value="C:mitochondrial matrix"/>
    <property type="evidence" value="ECO:0007669"/>
    <property type="project" value="UniProtKB-SubCell"/>
</dbReference>
<dbReference type="InterPro" id="IPR027503">
    <property type="entry name" value="Lonm_euk"/>
</dbReference>
<dbReference type="GO" id="GO:0005524">
    <property type="term" value="F:ATP binding"/>
    <property type="evidence" value="ECO:0007669"/>
    <property type="project" value="UniProtKB-UniRule"/>
</dbReference>
<dbReference type="PRINTS" id="PR00830">
    <property type="entry name" value="ENDOLAPTASE"/>
</dbReference>
<dbReference type="Pfam" id="PF22667">
    <property type="entry name" value="Lon_lid"/>
    <property type="match status" value="1"/>
</dbReference>
<dbReference type="PROSITE" id="PS51786">
    <property type="entry name" value="LON_PROTEOLYTIC"/>
    <property type="match status" value="1"/>
</dbReference>
<dbReference type="InterPro" id="IPR015947">
    <property type="entry name" value="PUA-like_sf"/>
</dbReference>
<dbReference type="Pfam" id="PF02190">
    <property type="entry name" value="LON_substr_bdg"/>
    <property type="match status" value="1"/>
</dbReference>
<proteinExistence type="inferred from homology"/>
<dbReference type="InterPro" id="IPR004815">
    <property type="entry name" value="Lon_bac/euk-typ"/>
</dbReference>
<dbReference type="FunFam" id="1.20.5.5270:FF:000001">
    <property type="entry name" value="Lon protease homolog, mitochondrial"/>
    <property type="match status" value="1"/>
</dbReference>
<name>A0A077QZ07_9BASI</name>
<feature type="compositionally biased region" description="Acidic residues" evidence="12">
    <location>
        <begin position="95"/>
        <end position="112"/>
    </location>
</feature>
<feature type="compositionally biased region" description="Low complexity" evidence="12">
    <location>
        <begin position="933"/>
        <end position="943"/>
    </location>
</feature>
<dbReference type="Gene3D" id="2.30.130.40">
    <property type="entry name" value="LON domain-like"/>
    <property type="match status" value="1"/>
</dbReference>
<feature type="region of interest" description="Disordered" evidence="12">
    <location>
        <begin position="301"/>
        <end position="324"/>
    </location>
</feature>
<dbReference type="Gene3D" id="3.40.50.300">
    <property type="entry name" value="P-loop containing nucleotide triphosphate hydrolases"/>
    <property type="match status" value="1"/>
</dbReference>
<evidence type="ECO:0000256" key="1">
    <source>
        <dbReference type="ARBA" id="ARBA00004305"/>
    </source>
</evidence>
<dbReference type="Gene3D" id="3.30.230.10">
    <property type="match status" value="1"/>
</dbReference>
<dbReference type="AlphaFoldDB" id="A0A077QZ07"/>
<dbReference type="SUPFAM" id="SSF52540">
    <property type="entry name" value="P-loop containing nucleoside triphosphate hydrolases"/>
    <property type="match status" value="1"/>
</dbReference>
<dbReference type="SUPFAM" id="SSF54211">
    <property type="entry name" value="Ribosomal protein S5 domain 2-like"/>
    <property type="match status" value="1"/>
</dbReference>
<evidence type="ECO:0000256" key="2">
    <source>
        <dbReference type="ARBA" id="ARBA00022670"/>
    </source>
</evidence>
<evidence type="ECO:0000256" key="6">
    <source>
        <dbReference type="ARBA" id="ARBA00022840"/>
    </source>
</evidence>
<dbReference type="Gene3D" id="1.20.58.1480">
    <property type="match status" value="1"/>
</dbReference>
<evidence type="ECO:0000259" key="14">
    <source>
        <dbReference type="PROSITE" id="PS51787"/>
    </source>
</evidence>
<dbReference type="FunFam" id="1.10.8.60:FF:000184">
    <property type="entry name" value="Lon protease homolog, mitochondrial"/>
    <property type="match status" value="1"/>
</dbReference>
<keyword evidence="3 10" id="KW-0547">Nucleotide-binding</keyword>
<dbReference type="SMART" id="SM00464">
    <property type="entry name" value="LON"/>
    <property type="match status" value="1"/>
</dbReference>
<dbReference type="GO" id="GO:0006515">
    <property type="term" value="P:protein quality control for misfolded or incompletely synthesized proteins"/>
    <property type="evidence" value="ECO:0007669"/>
    <property type="project" value="UniProtKB-UniRule"/>
</dbReference>
<evidence type="ECO:0000313" key="15">
    <source>
        <dbReference type="EMBL" id="CDI51961.1"/>
    </source>
</evidence>
<feature type="compositionally biased region" description="Basic and acidic residues" evidence="12">
    <location>
        <begin position="1200"/>
        <end position="1209"/>
    </location>
</feature>
<keyword evidence="6 10" id="KW-0067">ATP-binding</keyword>
<dbReference type="Gene3D" id="1.20.5.5270">
    <property type="match status" value="1"/>
</dbReference>
<comment type="subcellular location">
    <subcellularLocation>
        <location evidence="1 10">Mitochondrion matrix</location>
    </subcellularLocation>
</comment>
<evidence type="ECO:0000256" key="7">
    <source>
        <dbReference type="ARBA" id="ARBA00023125"/>
    </source>
</evidence>
<dbReference type="InterPro" id="IPR003593">
    <property type="entry name" value="AAA+_ATPase"/>
</dbReference>
<dbReference type="GO" id="GO:0043565">
    <property type="term" value="F:sequence-specific DNA binding"/>
    <property type="evidence" value="ECO:0007669"/>
    <property type="project" value="UniProtKB-UniRule"/>
</dbReference>
<keyword evidence="8 10" id="KW-0496">Mitochondrion</keyword>
<evidence type="ECO:0000256" key="8">
    <source>
        <dbReference type="ARBA" id="ARBA00023128"/>
    </source>
</evidence>
<feature type="compositionally biased region" description="Low complexity" evidence="12">
    <location>
        <begin position="378"/>
        <end position="391"/>
    </location>
</feature>
<dbReference type="GO" id="GO:0003697">
    <property type="term" value="F:single-stranded DNA binding"/>
    <property type="evidence" value="ECO:0007669"/>
    <property type="project" value="TreeGrafter"/>
</dbReference>
<dbReference type="SMART" id="SM00382">
    <property type="entry name" value="AAA"/>
    <property type="match status" value="1"/>
</dbReference>
<evidence type="ECO:0000256" key="11">
    <source>
        <dbReference type="PROSITE-ProRule" id="PRU01122"/>
    </source>
</evidence>
<dbReference type="GO" id="GO:0007005">
    <property type="term" value="P:mitochondrion organization"/>
    <property type="evidence" value="ECO:0007669"/>
    <property type="project" value="TreeGrafter"/>
</dbReference>
<feature type="compositionally biased region" description="Gly residues" evidence="12">
    <location>
        <begin position="141"/>
        <end position="156"/>
    </location>
</feature>